<dbReference type="EMBL" id="RQYT01000075">
    <property type="protein sequence ID" value="RRD47235.1"/>
    <property type="molecule type" value="Genomic_DNA"/>
</dbReference>
<evidence type="ECO:0008006" key="3">
    <source>
        <dbReference type="Google" id="ProtNLM"/>
    </source>
</evidence>
<evidence type="ECO:0000313" key="2">
    <source>
        <dbReference type="Proteomes" id="UP000280935"/>
    </source>
</evidence>
<reference evidence="1 2" key="1">
    <citation type="submission" date="2018-11" db="EMBL/GenBank/DDBJ databases">
        <title>Genomes From Bacteria Associated with the Canine Oral Cavity: a Test Case for Automated Genome-Based Taxonomic Assignment.</title>
        <authorList>
            <person name="Coil D.A."/>
            <person name="Jospin G."/>
            <person name="Darling A.E."/>
            <person name="Wallis C."/>
            <person name="Davis I.J."/>
            <person name="Harris S."/>
            <person name="Eisen J.A."/>
            <person name="Holcombe L.J."/>
            <person name="O'Flynn C."/>
        </authorList>
    </citation>
    <scope>NUCLEOTIDE SEQUENCE [LARGE SCALE GENOMIC DNA]</scope>
    <source>
        <strain evidence="1 2">OH2822_COT-296</strain>
    </source>
</reference>
<dbReference type="OrthoDB" id="1700484at2"/>
<dbReference type="PANTHER" id="PTHR40039">
    <property type="entry name" value="PROTEIN DLTD"/>
    <property type="match status" value="1"/>
</dbReference>
<dbReference type="InterPro" id="IPR006998">
    <property type="entry name" value="DltD"/>
</dbReference>
<dbReference type="RefSeq" id="WP_125229297.1">
    <property type="nucleotide sequence ID" value="NZ_RQYT01000075.1"/>
</dbReference>
<dbReference type="AlphaFoldDB" id="A0A3P1WM50"/>
<evidence type="ECO:0000313" key="1">
    <source>
        <dbReference type="EMBL" id="RRD47235.1"/>
    </source>
</evidence>
<dbReference type="InterPro" id="IPR036514">
    <property type="entry name" value="SGNH_hydro_sf"/>
</dbReference>
<organism evidence="1 2">
    <name type="scientific">Arachnia propionica</name>
    <dbReference type="NCBI Taxonomy" id="1750"/>
    <lineage>
        <taxon>Bacteria</taxon>
        <taxon>Bacillati</taxon>
        <taxon>Actinomycetota</taxon>
        <taxon>Actinomycetes</taxon>
        <taxon>Propionibacteriales</taxon>
        <taxon>Propionibacteriaceae</taxon>
        <taxon>Arachnia</taxon>
    </lineage>
</organism>
<dbReference type="Pfam" id="PF04914">
    <property type="entry name" value="DltD"/>
    <property type="match status" value="2"/>
</dbReference>
<accession>A0A3P1WM50</accession>
<dbReference type="Gene3D" id="3.40.50.1110">
    <property type="entry name" value="SGNH hydrolase"/>
    <property type="match status" value="1"/>
</dbReference>
<dbReference type="SUPFAM" id="SSF52266">
    <property type="entry name" value="SGNH hydrolase"/>
    <property type="match status" value="1"/>
</dbReference>
<proteinExistence type="predicted"/>
<dbReference type="PANTHER" id="PTHR40039:SF1">
    <property type="entry name" value="PROTEIN DLTD"/>
    <property type="match status" value="1"/>
</dbReference>
<name>A0A3P1WM50_9ACTN</name>
<gene>
    <name evidence="1" type="ORF">EII35_15155</name>
</gene>
<sequence length="387" mass="42655">MSQGLRCRLLGALLGSALFLGFLASPGLRIGAGLIAAGTNPPQSSRWLFYNLRGNPAGAPVGLPLAVSNAPSGNQSLLVLGSSELGADVTQNPGSFLPEHASDFDLFLSGRGYTQSLFQAINLSATASGSKLDKVVLVLSPQWFTPEGSLPEAFQTVFSAEGYFRMLNDPKLPPDLKERIRNRADTLRGVSTGGNVLQNNAATLWVEGRAETAKLGVEAGPWRLPYGSGGDAKPVKDVDWDTLIEEARAEGQELATNEYHIRDDYYRDYLGPAVEETKGKMAQTDYAQESPEYHDLELFLEVARSHGIEVMLVNVPMHGKWYDLAEYPADRRAQYYQRIRDLAAKWDVQLADLSEYEYEPHFFVDTQHLGWVGWVRVIRACVDFARA</sequence>
<comment type="caution">
    <text evidence="1">The sequence shown here is derived from an EMBL/GenBank/DDBJ whole genome shotgun (WGS) entry which is preliminary data.</text>
</comment>
<dbReference type="Proteomes" id="UP000280935">
    <property type="component" value="Unassembled WGS sequence"/>
</dbReference>
<protein>
    <recommendedName>
        <fullName evidence="3">D-alanyl-lipoteichoic acid biosynthesis protein DltD</fullName>
    </recommendedName>
</protein>